<feature type="non-terminal residue" evidence="1">
    <location>
        <position position="134"/>
    </location>
</feature>
<dbReference type="EMBL" id="BKCP01004405">
    <property type="protein sequence ID" value="GER30956.1"/>
    <property type="molecule type" value="Genomic_DNA"/>
</dbReference>
<name>A0A5A7PEL5_STRAF</name>
<reference evidence="2" key="1">
    <citation type="journal article" date="2019" name="Curr. Biol.">
        <title>Genome Sequence of Striga asiatica Provides Insight into the Evolution of Plant Parasitism.</title>
        <authorList>
            <person name="Yoshida S."/>
            <person name="Kim S."/>
            <person name="Wafula E.K."/>
            <person name="Tanskanen J."/>
            <person name="Kim Y.M."/>
            <person name="Honaas L."/>
            <person name="Yang Z."/>
            <person name="Spallek T."/>
            <person name="Conn C.E."/>
            <person name="Ichihashi Y."/>
            <person name="Cheong K."/>
            <person name="Cui S."/>
            <person name="Der J.P."/>
            <person name="Gundlach H."/>
            <person name="Jiao Y."/>
            <person name="Hori C."/>
            <person name="Ishida J.K."/>
            <person name="Kasahara H."/>
            <person name="Kiba T."/>
            <person name="Kim M.S."/>
            <person name="Koo N."/>
            <person name="Laohavisit A."/>
            <person name="Lee Y.H."/>
            <person name="Lumba S."/>
            <person name="McCourt P."/>
            <person name="Mortimer J.C."/>
            <person name="Mutuku J.M."/>
            <person name="Nomura T."/>
            <person name="Sasaki-Sekimoto Y."/>
            <person name="Seto Y."/>
            <person name="Wang Y."/>
            <person name="Wakatake T."/>
            <person name="Sakakibara H."/>
            <person name="Demura T."/>
            <person name="Yamaguchi S."/>
            <person name="Yoneyama K."/>
            <person name="Manabe R.I."/>
            <person name="Nelson D.C."/>
            <person name="Schulman A.H."/>
            <person name="Timko M.P."/>
            <person name="dePamphilis C.W."/>
            <person name="Choi D."/>
            <person name="Shirasu K."/>
        </authorList>
    </citation>
    <scope>NUCLEOTIDE SEQUENCE [LARGE SCALE GENOMIC DNA]</scope>
    <source>
        <strain evidence="2">cv. UVA1</strain>
    </source>
</reference>
<evidence type="ECO:0000313" key="1">
    <source>
        <dbReference type="EMBL" id="GER30956.1"/>
    </source>
</evidence>
<gene>
    <name evidence="1" type="ORF">STAS_06927</name>
</gene>
<dbReference type="Proteomes" id="UP000325081">
    <property type="component" value="Unassembled WGS sequence"/>
</dbReference>
<dbReference type="OrthoDB" id="1110390at2759"/>
<keyword evidence="2" id="KW-1185">Reference proteome</keyword>
<dbReference type="AlphaFoldDB" id="A0A5A7PEL5"/>
<evidence type="ECO:0000313" key="2">
    <source>
        <dbReference type="Proteomes" id="UP000325081"/>
    </source>
</evidence>
<organism evidence="1 2">
    <name type="scientific">Striga asiatica</name>
    <name type="common">Asiatic witchweed</name>
    <name type="synonym">Buchnera asiatica</name>
    <dbReference type="NCBI Taxonomy" id="4170"/>
    <lineage>
        <taxon>Eukaryota</taxon>
        <taxon>Viridiplantae</taxon>
        <taxon>Streptophyta</taxon>
        <taxon>Embryophyta</taxon>
        <taxon>Tracheophyta</taxon>
        <taxon>Spermatophyta</taxon>
        <taxon>Magnoliopsida</taxon>
        <taxon>eudicotyledons</taxon>
        <taxon>Gunneridae</taxon>
        <taxon>Pentapetalae</taxon>
        <taxon>asterids</taxon>
        <taxon>lamiids</taxon>
        <taxon>Lamiales</taxon>
        <taxon>Orobanchaceae</taxon>
        <taxon>Buchnereae</taxon>
        <taxon>Striga</taxon>
    </lineage>
</organism>
<feature type="non-terminal residue" evidence="1">
    <location>
        <position position="1"/>
    </location>
</feature>
<accession>A0A5A7PEL5</accession>
<comment type="caution">
    <text evidence="1">The sequence shown here is derived from an EMBL/GenBank/DDBJ whole genome shotgun (WGS) entry which is preliminary data.</text>
</comment>
<sequence>KESICIYKYTEENRKINYKDFEFYSIIIPKLKNKSLKNGTFQHDKRAQTWKHALGIACSLVWLYSVPMYNDQSKISTLECGFHDRTVRGSYSRHSEVRTSLTFLPILQGNMLYKIRTFIIVENKMTYKATIAPY</sequence>
<proteinExistence type="predicted"/>
<protein>
    <submittedName>
        <fullName evidence="1">mRNA export factor MEX67</fullName>
    </submittedName>
</protein>